<accession>A0A5J5GB85</accession>
<dbReference type="Proteomes" id="UP000326554">
    <property type="component" value="Unassembled WGS sequence"/>
</dbReference>
<keyword evidence="9" id="KW-1185">Reference proteome</keyword>
<keyword evidence="1" id="KW-0813">Transport</keyword>
<dbReference type="Gene3D" id="1.10.760.10">
    <property type="entry name" value="Cytochrome c-like domain"/>
    <property type="match status" value="1"/>
</dbReference>
<keyword evidence="3 6" id="KW-0479">Metal-binding</keyword>
<dbReference type="InterPro" id="IPR002327">
    <property type="entry name" value="Cyt_c_1A/1B"/>
</dbReference>
<evidence type="ECO:0000256" key="3">
    <source>
        <dbReference type="ARBA" id="ARBA00022723"/>
    </source>
</evidence>
<evidence type="ECO:0000259" key="7">
    <source>
        <dbReference type="PROSITE" id="PS51007"/>
    </source>
</evidence>
<keyword evidence="2 6" id="KW-0349">Heme</keyword>
<dbReference type="RefSeq" id="WP_150446767.1">
    <property type="nucleotide sequence ID" value="NZ_VYQE01000007.1"/>
</dbReference>
<dbReference type="GO" id="GO:0009055">
    <property type="term" value="F:electron transfer activity"/>
    <property type="evidence" value="ECO:0007669"/>
    <property type="project" value="InterPro"/>
</dbReference>
<gene>
    <name evidence="8" type="ORF">F3S47_18335</name>
</gene>
<evidence type="ECO:0000256" key="4">
    <source>
        <dbReference type="ARBA" id="ARBA00022982"/>
    </source>
</evidence>
<dbReference type="PANTHER" id="PTHR11961">
    <property type="entry name" value="CYTOCHROME C"/>
    <property type="match status" value="1"/>
</dbReference>
<evidence type="ECO:0000313" key="9">
    <source>
        <dbReference type="Proteomes" id="UP000326554"/>
    </source>
</evidence>
<organism evidence="8 9">
    <name type="scientific">Histidinibacterium aquaticum</name>
    <dbReference type="NCBI Taxonomy" id="2613962"/>
    <lineage>
        <taxon>Bacteria</taxon>
        <taxon>Pseudomonadati</taxon>
        <taxon>Pseudomonadota</taxon>
        <taxon>Alphaproteobacteria</taxon>
        <taxon>Rhodobacterales</taxon>
        <taxon>Paracoccaceae</taxon>
        <taxon>Histidinibacterium</taxon>
    </lineage>
</organism>
<evidence type="ECO:0000256" key="1">
    <source>
        <dbReference type="ARBA" id="ARBA00022448"/>
    </source>
</evidence>
<proteinExistence type="predicted"/>
<evidence type="ECO:0000256" key="6">
    <source>
        <dbReference type="PROSITE-ProRule" id="PRU00433"/>
    </source>
</evidence>
<dbReference type="GO" id="GO:0046872">
    <property type="term" value="F:metal ion binding"/>
    <property type="evidence" value="ECO:0007669"/>
    <property type="project" value="UniProtKB-KW"/>
</dbReference>
<dbReference type="InterPro" id="IPR009056">
    <property type="entry name" value="Cyt_c-like_dom"/>
</dbReference>
<protein>
    <submittedName>
        <fullName evidence="8">Cytochrome c family protein</fullName>
    </submittedName>
</protein>
<dbReference type="EMBL" id="VYQE01000007">
    <property type="protein sequence ID" value="KAA9005261.1"/>
    <property type="molecule type" value="Genomic_DNA"/>
</dbReference>
<reference evidence="8 9" key="1">
    <citation type="submission" date="2019-09" db="EMBL/GenBank/DDBJ databases">
        <authorList>
            <person name="Park J.-S."/>
            <person name="Choi H.-J."/>
        </authorList>
    </citation>
    <scope>NUCLEOTIDE SEQUENCE [LARGE SCALE GENOMIC DNA]</scope>
    <source>
        <strain evidence="8 9">176SS1-4</strain>
    </source>
</reference>
<comment type="caution">
    <text evidence="8">The sequence shown here is derived from an EMBL/GenBank/DDBJ whole genome shotgun (WGS) entry which is preliminary data.</text>
</comment>
<dbReference type="GO" id="GO:0020037">
    <property type="term" value="F:heme binding"/>
    <property type="evidence" value="ECO:0007669"/>
    <property type="project" value="InterPro"/>
</dbReference>
<sequence length="173" mass="18376">MFDTMTLTKVLGGFCGTLLVFLLGGWAAEAIYHSGGHGEGEQAYVIEVEEESTGEEGAAEDEGPAFEEVFASADAAAGEELWRNCRACHALEEGVNGTGPYLYGVVGRDVASVEGFNYSGALVEQADVWTPENLNHFLEDPSGWAPGTAMGYAGMRRIEDRANLIAYLDSIGG</sequence>
<keyword evidence="5 6" id="KW-0408">Iron</keyword>
<evidence type="ECO:0000313" key="8">
    <source>
        <dbReference type="EMBL" id="KAA9005261.1"/>
    </source>
</evidence>
<dbReference type="PROSITE" id="PS51007">
    <property type="entry name" value="CYTC"/>
    <property type="match status" value="1"/>
</dbReference>
<keyword evidence="4" id="KW-0249">Electron transport</keyword>
<evidence type="ECO:0000256" key="5">
    <source>
        <dbReference type="ARBA" id="ARBA00023004"/>
    </source>
</evidence>
<dbReference type="InterPro" id="IPR036909">
    <property type="entry name" value="Cyt_c-like_dom_sf"/>
</dbReference>
<dbReference type="SUPFAM" id="SSF46626">
    <property type="entry name" value="Cytochrome c"/>
    <property type="match status" value="1"/>
</dbReference>
<dbReference type="AlphaFoldDB" id="A0A5J5GB85"/>
<name>A0A5J5GB85_9RHOB</name>
<evidence type="ECO:0000256" key="2">
    <source>
        <dbReference type="ARBA" id="ARBA00022617"/>
    </source>
</evidence>
<feature type="domain" description="Cytochrome c" evidence="7">
    <location>
        <begin position="73"/>
        <end position="172"/>
    </location>
</feature>
<dbReference type="PRINTS" id="PR00604">
    <property type="entry name" value="CYTCHRMECIAB"/>
</dbReference>